<keyword evidence="3" id="KW-1185">Reference proteome</keyword>
<evidence type="ECO:0000259" key="1">
    <source>
        <dbReference type="Pfam" id="PF13910"/>
    </source>
</evidence>
<sequence>MNLDELYNYLEDDKYFNLVLNNKKVSLLIGFIDSITDKDLKGIYVIEEIALLLKYDQDKGDFQLSWGLSRVETLNDKQKIYLESRIKKVENPIYVFNYCYIYFLLNNKNRKFLNRGIDNYLIFVNKLSDEYINLNEDEKVYLYKHFLGLIYVSQNFKIKQEEVNNLLRTKLVKLSIRDFCRIVNEIIKNKKIKVEVKRDIYDHLCLIYDNQFELIKDNELKFFFLEVLTNLYKKIFNKEDKRLLSIWGKLLMEEEGNNPFHKNILLEQALHISKRASNKQLQNNAFVKLQANKNDIKLPLHISKLELEGKIKEMYDYISNRIKEVVDSKDSEVILQFLVQDDNFLIPKATKANINEIQTPFMRFITMKKFDINMNVVSDNAKGITIYKHMINSFSIPFIHEVFSESIKDNVLNYDSYINFLTKDKWLGNVEELIEKRIIQNNWIELLKPSLSLFFETYKDDIESGTNSINKYILVLDSLVLKFEGLFRDFLKLVEGHAMIINNTMEHKENVSFIDFFEKDIIKEKISDDNIYYFKFLFTKEGLDLRNNIAHAFYDFKHYNSYHIMLLLIAILRLGNYKMTISESEGNS</sequence>
<organism evidence="2 3">
    <name type="scientific">Myroides albus</name>
    <dbReference type="NCBI Taxonomy" id="2562892"/>
    <lineage>
        <taxon>Bacteria</taxon>
        <taxon>Pseudomonadati</taxon>
        <taxon>Bacteroidota</taxon>
        <taxon>Flavobacteriia</taxon>
        <taxon>Flavobacteriales</taxon>
        <taxon>Flavobacteriaceae</taxon>
        <taxon>Myroides</taxon>
    </lineage>
</organism>
<gene>
    <name evidence="2" type="ORF">GJV76_14055</name>
</gene>
<protein>
    <submittedName>
        <fullName evidence="2">DUF4209 domain-containing protein</fullName>
    </submittedName>
</protein>
<dbReference type="OrthoDB" id="1123152at2"/>
<comment type="caution">
    <text evidence="2">The sequence shown here is derived from an EMBL/GenBank/DDBJ whole genome shotgun (WGS) entry which is preliminary data.</text>
</comment>
<feature type="domain" description="DUF4209" evidence="1">
    <location>
        <begin position="486"/>
        <end position="572"/>
    </location>
</feature>
<dbReference type="AlphaFoldDB" id="A0A6I3LP84"/>
<proteinExistence type="predicted"/>
<accession>A0A6I3LP84</accession>
<dbReference type="Proteomes" id="UP000438760">
    <property type="component" value="Unassembled WGS sequence"/>
</dbReference>
<dbReference type="InterPro" id="IPR025209">
    <property type="entry name" value="DUF4209"/>
</dbReference>
<evidence type="ECO:0000313" key="2">
    <source>
        <dbReference type="EMBL" id="MTG99236.1"/>
    </source>
</evidence>
<dbReference type="RefSeq" id="WP_155093235.1">
    <property type="nucleotide sequence ID" value="NZ_WMJX01000052.1"/>
</dbReference>
<dbReference type="EMBL" id="WMJX01000052">
    <property type="protein sequence ID" value="MTG99236.1"/>
    <property type="molecule type" value="Genomic_DNA"/>
</dbReference>
<dbReference type="Pfam" id="PF13910">
    <property type="entry name" value="DUF4209"/>
    <property type="match status" value="1"/>
</dbReference>
<reference evidence="2 3" key="1">
    <citation type="submission" date="2019-11" db="EMBL/GenBank/DDBJ databases">
        <title>Genome of Strain BIT-d1.</title>
        <authorList>
            <person name="Yang Y."/>
        </authorList>
    </citation>
    <scope>NUCLEOTIDE SEQUENCE [LARGE SCALE GENOMIC DNA]</scope>
    <source>
        <strain evidence="2 3">BIT-d1</strain>
    </source>
</reference>
<name>A0A6I3LP84_9FLAO</name>
<evidence type="ECO:0000313" key="3">
    <source>
        <dbReference type="Proteomes" id="UP000438760"/>
    </source>
</evidence>